<feature type="non-terminal residue" evidence="1">
    <location>
        <position position="1"/>
    </location>
</feature>
<reference evidence="1" key="1">
    <citation type="submission" date="2020-10" db="EMBL/GenBank/DDBJ databases">
        <authorList>
            <person name="Gilroy R."/>
        </authorList>
    </citation>
    <scope>NUCLEOTIDE SEQUENCE</scope>
    <source>
        <strain evidence="1">ChiHecec3B27-6122</strain>
    </source>
</reference>
<organism evidence="1 2">
    <name type="scientific">Candidatus Scatomorpha pullistercoris</name>
    <dbReference type="NCBI Taxonomy" id="2840929"/>
    <lineage>
        <taxon>Bacteria</taxon>
        <taxon>Bacillati</taxon>
        <taxon>Bacillota</taxon>
        <taxon>Clostridia</taxon>
        <taxon>Eubacteriales</taxon>
        <taxon>Candidatus Scatomorpha</taxon>
    </lineage>
</organism>
<dbReference type="InterPro" id="IPR052896">
    <property type="entry name" value="GGT-like_enzyme"/>
</dbReference>
<dbReference type="Proteomes" id="UP000886876">
    <property type="component" value="Unassembled WGS sequence"/>
</dbReference>
<proteinExistence type="predicted"/>
<dbReference type="Gene3D" id="3.60.20.40">
    <property type="match status" value="1"/>
</dbReference>
<protein>
    <submittedName>
        <fullName evidence="1">Gamma-glutamyltransferase</fullName>
    </submittedName>
</protein>
<comment type="caution">
    <text evidence="1">The sequence shown here is derived from an EMBL/GenBank/DDBJ whole genome shotgun (WGS) entry which is preliminary data.</text>
</comment>
<sequence length="57" mass="6230">LEPAFPSDFAAELRRRGHEVAVGDPINFGRGQIIWRDEYGVLCGGTEPRADGCVAAW</sequence>
<gene>
    <name evidence="1" type="ORF">IAD42_05270</name>
</gene>
<evidence type="ECO:0000313" key="2">
    <source>
        <dbReference type="Proteomes" id="UP000886876"/>
    </source>
</evidence>
<dbReference type="SUPFAM" id="SSF56235">
    <property type="entry name" value="N-terminal nucleophile aminohydrolases (Ntn hydrolases)"/>
    <property type="match status" value="1"/>
</dbReference>
<dbReference type="PANTHER" id="PTHR43881:SF1">
    <property type="entry name" value="GAMMA-GLUTAMYLTRANSPEPTIDASE (AFU_ORTHOLOGUE AFUA_4G13580)"/>
    <property type="match status" value="1"/>
</dbReference>
<dbReference type="PANTHER" id="PTHR43881">
    <property type="entry name" value="GAMMA-GLUTAMYLTRANSPEPTIDASE (AFU_ORTHOLOGUE AFUA_4G13580)"/>
    <property type="match status" value="1"/>
</dbReference>
<dbReference type="InterPro" id="IPR029055">
    <property type="entry name" value="Ntn_hydrolases_N"/>
</dbReference>
<dbReference type="EMBL" id="DVJS01000133">
    <property type="protein sequence ID" value="HIS97366.1"/>
    <property type="molecule type" value="Genomic_DNA"/>
</dbReference>
<dbReference type="AlphaFoldDB" id="A0A9D1G589"/>
<evidence type="ECO:0000313" key="1">
    <source>
        <dbReference type="EMBL" id="HIS97366.1"/>
    </source>
</evidence>
<reference evidence="1" key="2">
    <citation type="journal article" date="2021" name="PeerJ">
        <title>Extensive microbial diversity within the chicken gut microbiome revealed by metagenomics and culture.</title>
        <authorList>
            <person name="Gilroy R."/>
            <person name="Ravi A."/>
            <person name="Getino M."/>
            <person name="Pursley I."/>
            <person name="Horton D.L."/>
            <person name="Alikhan N.F."/>
            <person name="Baker D."/>
            <person name="Gharbi K."/>
            <person name="Hall N."/>
            <person name="Watson M."/>
            <person name="Adriaenssens E.M."/>
            <person name="Foster-Nyarko E."/>
            <person name="Jarju S."/>
            <person name="Secka A."/>
            <person name="Antonio M."/>
            <person name="Oren A."/>
            <person name="Chaudhuri R.R."/>
            <person name="La Ragione R."/>
            <person name="Hildebrand F."/>
            <person name="Pallen M.J."/>
        </authorList>
    </citation>
    <scope>NUCLEOTIDE SEQUENCE</scope>
    <source>
        <strain evidence="1">ChiHecec3B27-6122</strain>
    </source>
</reference>
<name>A0A9D1G589_9FIRM</name>
<dbReference type="InterPro" id="IPR043137">
    <property type="entry name" value="GGT_ssub_C"/>
</dbReference>
<accession>A0A9D1G589</accession>